<feature type="compositionally biased region" description="Low complexity" evidence="1">
    <location>
        <begin position="33"/>
        <end position="70"/>
    </location>
</feature>
<proteinExistence type="predicted"/>
<dbReference type="AlphaFoldDB" id="A0A919ARU3"/>
<reference evidence="3" key="2">
    <citation type="submission" date="2020-09" db="EMBL/GenBank/DDBJ databases">
        <authorList>
            <person name="Sun Q."/>
            <person name="Ohkuma M."/>
        </authorList>
    </citation>
    <scope>NUCLEOTIDE SEQUENCE</scope>
    <source>
        <strain evidence="3">JCM 3302</strain>
    </source>
</reference>
<feature type="compositionally biased region" description="Basic and acidic residues" evidence="1">
    <location>
        <begin position="74"/>
        <end position="96"/>
    </location>
</feature>
<keyword evidence="2" id="KW-0732">Signal</keyword>
<dbReference type="RefSeq" id="WP_030187094.1">
    <property type="nucleotide sequence ID" value="NZ_BNBC01000113.1"/>
</dbReference>
<keyword evidence="4" id="KW-1185">Reference proteome</keyword>
<sequence length="188" mass="19239">MPTRTFVVTAAGVGAAVLAAAGITYASTIDSAPAAPSAHRAAPSVHRAAAPAQRPAKPAQRPAAPEAPSGRGAGGEKDEGRDRDDGGRGRGHEEQGRIYFNERTYSATGEGCITAASGLGSSSFSIFNDSKWTVEVFRGFTCDNGSPVATVGPHGATNGVVTTTVQGGLFGDDGVVGSFRVIRDYDEW</sequence>
<feature type="signal peptide" evidence="2">
    <location>
        <begin position="1"/>
        <end position="26"/>
    </location>
</feature>
<evidence type="ECO:0000256" key="2">
    <source>
        <dbReference type="SAM" id="SignalP"/>
    </source>
</evidence>
<dbReference type="EMBL" id="BNBC01000113">
    <property type="protein sequence ID" value="GHF21606.1"/>
    <property type="molecule type" value="Genomic_DNA"/>
</dbReference>
<accession>A0A919ARU3</accession>
<feature type="chain" id="PRO_5037873328" description="Lipoprotein" evidence="2">
    <location>
        <begin position="27"/>
        <end position="188"/>
    </location>
</feature>
<gene>
    <name evidence="3" type="ORF">GCM10014715_89580</name>
</gene>
<feature type="region of interest" description="Disordered" evidence="1">
    <location>
        <begin position="33"/>
        <end position="99"/>
    </location>
</feature>
<reference evidence="3" key="1">
    <citation type="journal article" date="2014" name="Int. J. Syst. Evol. Microbiol.">
        <title>Complete genome sequence of Corynebacterium casei LMG S-19264T (=DSM 44701T), isolated from a smear-ripened cheese.</title>
        <authorList>
            <consortium name="US DOE Joint Genome Institute (JGI-PGF)"/>
            <person name="Walter F."/>
            <person name="Albersmeier A."/>
            <person name="Kalinowski J."/>
            <person name="Ruckert C."/>
        </authorList>
    </citation>
    <scope>NUCLEOTIDE SEQUENCE</scope>
    <source>
        <strain evidence="3">JCM 3302</strain>
    </source>
</reference>
<evidence type="ECO:0000313" key="4">
    <source>
        <dbReference type="Proteomes" id="UP000641386"/>
    </source>
</evidence>
<evidence type="ECO:0000256" key="1">
    <source>
        <dbReference type="SAM" id="MobiDB-lite"/>
    </source>
</evidence>
<name>A0A919ARU3_9ACTN</name>
<comment type="caution">
    <text evidence="3">The sequence shown here is derived from an EMBL/GenBank/DDBJ whole genome shotgun (WGS) entry which is preliminary data.</text>
</comment>
<evidence type="ECO:0000313" key="3">
    <source>
        <dbReference type="EMBL" id="GHF21606.1"/>
    </source>
</evidence>
<dbReference type="Proteomes" id="UP000641386">
    <property type="component" value="Unassembled WGS sequence"/>
</dbReference>
<evidence type="ECO:0008006" key="5">
    <source>
        <dbReference type="Google" id="ProtNLM"/>
    </source>
</evidence>
<protein>
    <recommendedName>
        <fullName evidence="5">Lipoprotein</fullName>
    </recommendedName>
</protein>
<organism evidence="3 4">
    <name type="scientific">Streptomyces spiralis</name>
    <dbReference type="NCBI Taxonomy" id="66376"/>
    <lineage>
        <taxon>Bacteria</taxon>
        <taxon>Bacillati</taxon>
        <taxon>Actinomycetota</taxon>
        <taxon>Actinomycetes</taxon>
        <taxon>Kitasatosporales</taxon>
        <taxon>Streptomycetaceae</taxon>
        <taxon>Streptomyces</taxon>
    </lineage>
</organism>